<sequence>MDQQKKQTTDHDKLVREWFQTKNVEVTLSVPVKIGKIKKGSFYAVFSDIYLYLFEVIDDRDVNLLEKHPWEDFEHVMMNPSWFKLRVMLDQTVDLSFSKNQDRVMNFLTKKQELKTWEFERNWWSRMLGK</sequence>
<dbReference type="RefSeq" id="WP_110608910.1">
    <property type="nucleotide sequence ID" value="NZ_PDOD01000001.1"/>
</dbReference>
<name>A0A323U0B8_9BACI</name>
<reference evidence="1 2" key="1">
    <citation type="submission" date="2017-10" db="EMBL/GenBank/DDBJ databases">
        <title>Bacillus sp. nov., a halophilic bacterium isolated from a Keqin Lake.</title>
        <authorList>
            <person name="Wang H."/>
        </authorList>
    </citation>
    <scope>NUCLEOTIDE SEQUENCE [LARGE SCALE GENOMIC DNA]</scope>
    <source>
        <strain evidence="1 2">KQ-12</strain>
    </source>
</reference>
<dbReference type="AlphaFoldDB" id="A0A323U0B8"/>
<accession>A0A323U0B8</accession>
<evidence type="ECO:0000313" key="1">
    <source>
        <dbReference type="EMBL" id="PYZ95275.1"/>
    </source>
</evidence>
<gene>
    <name evidence="1" type="ORF">CR194_07125</name>
</gene>
<dbReference type="OrthoDB" id="2968910at2"/>
<evidence type="ECO:0000313" key="2">
    <source>
        <dbReference type="Proteomes" id="UP000248214"/>
    </source>
</evidence>
<dbReference type="EMBL" id="PDOD01000001">
    <property type="protein sequence ID" value="PYZ95275.1"/>
    <property type="molecule type" value="Genomic_DNA"/>
</dbReference>
<keyword evidence="2" id="KW-1185">Reference proteome</keyword>
<proteinExistence type="predicted"/>
<organism evidence="1 2">
    <name type="scientific">Salipaludibacillus keqinensis</name>
    <dbReference type="NCBI Taxonomy" id="2045207"/>
    <lineage>
        <taxon>Bacteria</taxon>
        <taxon>Bacillati</taxon>
        <taxon>Bacillota</taxon>
        <taxon>Bacilli</taxon>
        <taxon>Bacillales</taxon>
        <taxon>Bacillaceae</taxon>
    </lineage>
</organism>
<protein>
    <submittedName>
        <fullName evidence="1">Uncharacterized protein</fullName>
    </submittedName>
</protein>
<dbReference type="Proteomes" id="UP000248214">
    <property type="component" value="Unassembled WGS sequence"/>
</dbReference>
<comment type="caution">
    <text evidence="1">The sequence shown here is derived from an EMBL/GenBank/DDBJ whole genome shotgun (WGS) entry which is preliminary data.</text>
</comment>